<dbReference type="AlphaFoldDB" id="N1QA01"/>
<proteinExistence type="predicted"/>
<feature type="region of interest" description="Disordered" evidence="1">
    <location>
        <begin position="1"/>
        <end position="85"/>
    </location>
</feature>
<dbReference type="EMBL" id="KB446555">
    <property type="protein sequence ID" value="EME89679.1"/>
    <property type="molecule type" value="Genomic_DNA"/>
</dbReference>
<evidence type="ECO:0000313" key="3">
    <source>
        <dbReference type="Proteomes" id="UP000016932"/>
    </source>
</evidence>
<dbReference type="GeneID" id="19337004"/>
<keyword evidence="3" id="KW-1185">Reference proteome</keyword>
<dbReference type="RefSeq" id="XP_007922213.1">
    <property type="nucleotide sequence ID" value="XM_007924022.1"/>
</dbReference>
<dbReference type="Proteomes" id="UP000016932">
    <property type="component" value="Unassembled WGS sequence"/>
</dbReference>
<name>N1QA01_PSEFD</name>
<accession>N1QA01</accession>
<organism evidence="2 3">
    <name type="scientific">Pseudocercospora fijiensis (strain CIRAD86)</name>
    <name type="common">Black leaf streak disease fungus</name>
    <name type="synonym">Mycosphaerella fijiensis</name>
    <dbReference type="NCBI Taxonomy" id="383855"/>
    <lineage>
        <taxon>Eukaryota</taxon>
        <taxon>Fungi</taxon>
        <taxon>Dikarya</taxon>
        <taxon>Ascomycota</taxon>
        <taxon>Pezizomycotina</taxon>
        <taxon>Dothideomycetes</taxon>
        <taxon>Dothideomycetidae</taxon>
        <taxon>Mycosphaerellales</taxon>
        <taxon>Mycosphaerellaceae</taxon>
        <taxon>Pseudocercospora</taxon>
    </lineage>
</organism>
<feature type="compositionally biased region" description="Polar residues" evidence="1">
    <location>
        <begin position="35"/>
        <end position="45"/>
    </location>
</feature>
<sequence>MGSVRSGRYASGGFDDIAEGSRSREHILEMPPLPSASSSRPGSKRNSVHDQDAKPGASNYGRTHPLTPAMEVDEWNLQKTNSRTQ</sequence>
<feature type="compositionally biased region" description="Basic and acidic residues" evidence="1">
    <location>
        <begin position="19"/>
        <end position="28"/>
    </location>
</feature>
<dbReference type="KEGG" id="pfj:MYCFIDRAFT_210158"/>
<dbReference type="VEuPathDB" id="FungiDB:MYCFIDRAFT_210158"/>
<reference evidence="2 3" key="1">
    <citation type="journal article" date="2012" name="PLoS Pathog.">
        <title>Diverse lifestyles and strategies of plant pathogenesis encoded in the genomes of eighteen Dothideomycetes fungi.</title>
        <authorList>
            <person name="Ohm R.A."/>
            <person name="Feau N."/>
            <person name="Henrissat B."/>
            <person name="Schoch C.L."/>
            <person name="Horwitz B.A."/>
            <person name="Barry K.W."/>
            <person name="Condon B.J."/>
            <person name="Copeland A.C."/>
            <person name="Dhillon B."/>
            <person name="Glaser F."/>
            <person name="Hesse C.N."/>
            <person name="Kosti I."/>
            <person name="LaButti K."/>
            <person name="Lindquist E.A."/>
            <person name="Lucas S."/>
            <person name="Salamov A.A."/>
            <person name="Bradshaw R.E."/>
            <person name="Ciuffetti L."/>
            <person name="Hamelin R.C."/>
            <person name="Kema G.H.J."/>
            <person name="Lawrence C."/>
            <person name="Scott J.A."/>
            <person name="Spatafora J.W."/>
            <person name="Turgeon B.G."/>
            <person name="de Wit P.J.G.M."/>
            <person name="Zhong S."/>
            <person name="Goodwin S.B."/>
            <person name="Grigoriev I.V."/>
        </authorList>
    </citation>
    <scope>NUCLEOTIDE SEQUENCE [LARGE SCALE GENOMIC DNA]</scope>
    <source>
        <strain evidence="2 3">CIRAD86</strain>
    </source>
</reference>
<gene>
    <name evidence="2" type="ORF">MYCFIDRAFT_210158</name>
</gene>
<dbReference type="STRING" id="383855.N1QA01"/>
<evidence type="ECO:0000313" key="2">
    <source>
        <dbReference type="EMBL" id="EME89679.1"/>
    </source>
</evidence>
<protein>
    <submittedName>
        <fullName evidence="2">Uncharacterized protein</fullName>
    </submittedName>
</protein>
<dbReference type="HOGENOM" id="CLU_2513604_0_0_1"/>
<evidence type="ECO:0000256" key="1">
    <source>
        <dbReference type="SAM" id="MobiDB-lite"/>
    </source>
</evidence>